<dbReference type="SMART" id="SM00797">
    <property type="entry name" value="AHS2"/>
    <property type="match status" value="1"/>
</dbReference>
<dbReference type="InterPro" id="IPR029000">
    <property type="entry name" value="Cyclophilin-like_dom_sf"/>
</dbReference>
<gene>
    <name evidence="5" type="primary">ybgK</name>
    <name evidence="5" type="ORF">theurythT_24770</name>
</gene>
<evidence type="ECO:0000256" key="1">
    <source>
        <dbReference type="ARBA" id="ARBA00022741"/>
    </source>
</evidence>
<evidence type="ECO:0000256" key="2">
    <source>
        <dbReference type="ARBA" id="ARBA00022801"/>
    </source>
</evidence>
<feature type="domain" description="Carboxyltransferase" evidence="4">
    <location>
        <begin position="25"/>
        <end position="327"/>
    </location>
</feature>
<dbReference type="SUPFAM" id="SSF50891">
    <property type="entry name" value="Cyclophilin-like"/>
    <property type="match status" value="1"/>
</dbReference>
<keyword evidence="3" id="KW-0067">ATP-binding</keyword>
<dbReference type="GO" id="GO:0016787">
    <property type="term" value="F:hydrolase activity"/>
    <property type="evidence" value="ECO:0007669"/>
    <property type="project" value="UniProtKB-KW"/>
</dbReference>
<dbReference type="InterPro" id="IPR052708">
    <property type="entry name" value="PxpC"/>
</dbReference>
<protein>
    <submittedName>
        <fullName evidence="5">Allophanate hydrolase</fullName>
    </submittedName>
</protein>
<sequence length="330" mass="36900">MASMSIIELNSLALIQDFGRFRHQHQGISVNGAADEFAFLKANHCLGNHVFTTRNDKSNEQNASLEVFYGQIKLAFDDSCYIAITGADCQPYVTSKNKSHSDIPMWQPYLVEAGDSIVLNRPSTGVISYVAVKGGIRSPQFLGSRAQSVVANQQMPVLSPLVKGQELPFSRSSDDLPETILDLTKYTPAGFYASDVLYLRFMPHQHWFDAPNHQQEDWLNTTFIVDSNSNRMAYQFEKELTTGHAFSKLSQTLSSAVNFGTIQILPSGLPLVLMKDRQTMGGYPTLGNVFQIDLFRLAQLTPGQKVKFIPAEIEQAQSQLNAFYQRFMPQ</sequence>
<evidence type="ECO:0000313" key="5">
    <source>
        <dbReference type="EMBL" id="GLX83025.1"/>
    </source>
</evidence>
<dbReference type="RefSeq" id="WP_284208420.1">
    <property type="nucleotide sequence ID" value="NZ_BSSU01000012.1"/>
</dbReference>
<dbReference type="PANTHER" id="PTHR43309:SF3">
    <property type="entry name" value="5-OXOPROLINASE SUBUNIT C"/>
    <property type="match status" value="1"/>
</dbReference>
<dbReference type="Proteomes" id="UP001157133">
    <property type="component" value="Unassembled WGS sequence"/>
</dbReference>
<organism evidence="5 6">
    <name type="scientific">Thalassotalea eurytherma</name>
    <dbReference type="NCBI Taxonomy" id="1144278"/>
    <lineage>
        <taxon>Bacteria</taxon>
        <taxon>Pseudomonadati</taxon>
        <taxon>Pseudomonadota</taxon>
        <taxon>Gammaproteobacteria</taxon>
        <taxon>Alteromonadales</taxon>
        <taxon>Colwelliaceae</taxon>
        <taxon>Thalassotalea</taxon>
    </lineage>
</organism>
<evidence type="ECO:0000256" key="3">
    <source>
        <dbReference type="ARBA" id="ARBA00022840"/>
    </source>
</evidence>
<dbReference type="Pfam" id="PF02626">
    <property type="entry name" value="CT_A_B"/>
    <property type="match status" value="1"/>
</dbReference>
<dbReference type="EMBL" id="BSSU01000012">
    <property type="protein sequence ID" value="GLX83025.1"/>
    <property type="molecule type" value="Genomic_DNA"/>
</dbReference>
<dbReference type="PANTHER" id="PTHR43309">
    <property type="entry name" value="5-OXOPROLINASE SUBUNIT C"/>
    <property type="match status" value="1"/>
</dbReference>
<evidence type="ECO:0000259" key="4">
    <source>
        <dbReference type="SMART" id="SM00797"/>
    </source>
</evidence>
<comment type="caution">
    <text evidence="5">The sequence shown here is derived from an EMBL/GenBank/DDBJ whole genome shotgun (WGS) entry which is preliminary data.</text>
</comment>
<evidence type="ECO:0000313" key="6">
    <source>
        <dbReference type="Proteomes" id="UP001157133"/>
    </source>
</evidence>
<dbReference type="Gene3D" id="2.40.100.10">
    <property type="entry name" value="Cyclophilin-like"/>
    <property type="match status" value="1"/>
</dbReference>
<keyword evidence="6" id="KW-1185">Reference proteome</keyword>
<proteinExistence type="predicted"/>
<accession>A0ABQ6H4E3</accession>
<reference evidence="5 6" key="1">
    <citation type="submission" date="2023-03" db="EMBL/GenBank/DDBJ databases">
        <title>Draft genome sequence of Thalassotalea eurytherma JCM 18482T.</title>
        <authorList>
            <person name="Sawabe T."/>
        </authorList>
    </citation>
    <scope>NUCLEOTIDE SEQUENCE [LARGE SCALE GENOMIC DNA]</scope>
    <source>
        <strain evidence="5 6">JCM 18482</strain>
    </source>
</reference>
<keyword evidence="1" id="KW-0547">Nucleotide-binding</keyword>
<keyword evidence="2 5" id="KW-0378">Hydrolase</keyword>
<name>A0ABQ6H4E3_9GAMM</name>
<dbReference type="InterPro" id="IPR003778">
    <property type="entry name" value="CT_A_B"/>
</dbReference>